<evidence type="ECO:0000313" key="5">
    <source>
        <dbReference type="Proteomes" id="UP000199334"/>
    </source>
</evidence>
<evidence type="ECO:0000313" key="4">
    <source>
        <dbReference type="EMBL" id="SDN38980.1"/>
    </source>
</evidence>
<keyword evidence="5" id="KW-1185">Reference proteome</keyword>
<dbReference type="InterPro" id="IPR023393">
    <property type="entry name" value="START-like_dom_sf"/>
</dbReference>
<dbReference type="PANTHER" id="PTHR38600:SF1">
    <property type="entry name" value="TRANSCRIPTIONAL REGULATORY PROTEIN"/>
    <property type="match status" value="1"/>
</dbReference>
<dbReference type="OrthoDB" id="9799175at2"/>
<dbReference type="GO" id="GO:0003677">
    <property type="term" value="F:DNA binding"/>
    <property type="evidence" value="ECO:0007669"/>
    <property type="project" value="UniProtKB-KW"/>
</dbReference>
<dbReference type="SUPFAM" id="SSF55961">
    <property type="entry name" value="Bet v1-like"/>
    <property type="match status" value="1"/>
</dbReference>
<dbReference type="InterPro" id="IPR011991">
    <property type="entry name" value="ArsR-like_HTH"/>
</dbReference>
<proteinExistence type="inferred from homology"/>
<dbReference type="SUPFAM" id="SSF46785">
    <property type="entry name" value="Winged helix' DNA-binding domain"/>
    <property type="match status" value="1"/>
</dbReference>
<evidence type="ECO:0000259" key="3">
    <source>
        <dbReference type="PROSITE" id="PS50987"/>
    </source>
</evidence>
<dbReference type="STRING" id="237069.SAMN05216498_2157"/>
<dbReference type="Pfam" id="PF12840">
    <property type="entry name" value="HTH_20"/>
    <property type="match status" value="1"/>
</dbReference>
<dbReference type="CDD" id="cd07814">
    <property type="entry name" value="SRPBCC_CalC_Aha1-like"/>
    <property type="match status" value="1"/>
</dbReference>
<protein>
    <submittedName>
        <fullName evidence="4">DNA-binding transcriptional regulator, ArsR family</fullName>
    </submittedName>
</protein>
<dbReference type="SMART" id="SM00418">
    <property type="entry name" value="HTH_ARSR"/>
    <property type="match status" value="1"/>
</dbReference>
<dbReference type="RefSeq" id="WP_093856600.1">
    <property type="nucleotide sequence ID" value="NZ_BJVZ01000013.1"/>
</dbReference>
<dbReference type="Pfam" id="PF08327">
    <property type="entry name" value="AHSA1"/>
    <property type="match status" value="1"/>
</dbReference>
<dbReference type="CDD" id="cd00090">
    <property type="entry name" value="HTH_ARSR"/>
    <property type="match status" value="1"/>
</dbReference>
<evidence type="ECO:0000256" key="2">
    <source>
        <dbReference type="ARBA" id="ARBA00023125"/>
    </source>
</evidence>
<dbReference type="InterPro" id="IPR013538">
    <property type="entry name" value="ASHA1/2-like_C"/>
</dbReference>
<comment type="similarity">
    <text evidence="1">Belongs to the AHA1 family.</text>
</comment>
<name>A0A1H0AZZ5_9BACI</name>
<reference evidence="4 5" key="1">
    <citation type="submission" date="2016-10" db="EMBL/GenBank/DDBJ databases">
        <authorList>
            <person name="de Groot N.N."/>
        </authorList>
    </citation>
    <scope>NUCLEOTIDE SEQUENCE [LARGE SCALE GENOMIC DNA]</scope>
    <source>
        <strain evidence="4 5">CGMCC 1.3442</strain>
    </source>
</reference>
<dbReference type="AlphaFoldDB" id="A0A1H0AZZ5"/>
<feature type="domain" description="HTH arsR-type" evidence="3">
    <location>
        <begin position="1"/>
        <end position="93"/>
    </location>
</feature>
<evidence type="ECO:0000256" key="1">
    <source>
        <dbReference type="ARBA" id="ARBA00006817"/>
    </source>
</evidence>
<dbReference type="InterPro" id="IPR036388">
    <property type="entry name" value="WH-like_DNA-bd_sf"/>
</dbReference>
<dbReference type="GO" id="GO:0003700">
    <property type="term" value="F:DNA-binding transcription factor activity"/>
    <property type="evidence" value="ECO:0007669"/>
    <property type="project" value="InterPro"/>
</dbReference>
<dbReference type="InterPro" id="IPR036390">
    <property type="entry name" value="WH_DNA-bd_sf"/>
</dbReference>
<gene>
    <name evidence="4" type="ORF">SAMN05216498_2157</name>
</gene>
<sequence length="259" mass="29814">MDEKQVSLVFKALGHSVRRAILDRLKRNPSSTGELVSNFPDISRYAVMKHLKILEECQLVLSRKEGRTRINYLNAFPIQLVYDRWVSQYEGQQSRHLAALKNHIEGGDQMSGLVHDSFKIEQEIKIKGSCQKVFKALTTDIDKWWTYRVFKNSTFSLDPKVGGYFLETSYDGGTIWGTVVYIKENEELRLSGLLGLNAAVESFYSYKLEEDGEYTILKLSHHVVGLLDPEWHQEYDKGWKELLGDFLKNYVEKGTVPAL</sequence>
<dbReference type="PANTHER" id="PTHR38600">
    <property type="entry name" value="TRANSCRIPTIONAL REGULATORY PROTEIN"/>
    <property type="match status" value="1"/>
</dbReference>
<dbReference type="Gene3D" id="1.10.10.10">
    <property type="entry name" value="Winged helix-like DNA-binding domain superfamily/Winged helix DNA-binding domain"/>
    <property type="match status" value="1"/>
</dbReference>
<dbReference type="InterPro" id="IPR001845">
    <property type="entry name" value="HTH_ArsR_DNA-bd_dom"/>
</dbReference>
<dbReference type="Gene3D" id="3.30.530.20">
    <property type="match status" value="1"/>
</dbReference>
<accession>A0A1H0AZZ5</accession>
<dbReference type="PROSITE" id="PS50987">
    <property type="entry name" value="HTH_ARSR_2"/>
    <property type="match status" value="1"/>
</dbReference>
<dbReference type="Proteomes" id="UP000199334">
    <property type="component" value="Unassembled WGS sequence"/>
</dbReference>
<organism evidence="4 5">
    <name type="scientific">Tenuibacillus multivorans</name>
    <dbReference type="NCBI Taxonomy" id="237069"/>
    <lineage>
        <taxon>Bacteria</taxon>
        <taxon>Bacillati</taxon>
        <taxon>Bacillota</taxon>
        <taxon>Bacilli</taxon>
        <taxon>Bacillales</taxon>
        <taxon>Bacillaceae</taxon>
        <taxon>Tenuibacillus</taxon>
    </lineage>
</organism>
<dbReference type="EMBL" id="FNIG01000004">
    <property type="protein sequence ID" value="SDN38980.1"/>
    <property type="molecule type" value="Genomic_DNA"/>
</dbReference>
<keyword evidence="2 4" id="KW-0238">DNA-binding</keyword>